<dbReference type="RefSeq" id="WP_002642791.1">
    <property type="nucleotide sequence ID" value="NZ_CP019448.1"/>
</dbReference>
<dbReference type="STRING" id="641147.HMPREF9021_01799"/>
<reference evidence="3 4" key="2">
    <citation type="submission" date="2011-10" db="EMBL/GenBank/DDBJ databases">
        <title>The Genome Sequence of Simonsiella muelleri ATCC 29453.</title>
        <authorList>
            <consortium name="The Broad Institute Genome Sequencing Platform"/>
            <consortium name="The Broad Institute Genome Sequencing Center for Infectious Disease"/>
            <person name="Earl A."/>
            <person name="Ward D."/>
            <person name="Feldgarden M."/>
            <person name="Gevers D."/>
            <person name="Izard J."/>
            <person name="Baranova O.V."/>
            <person name="Blanton J.M."/>
            <person name="Tanner A.C."/>
            <person name="Dewhirst F."/>
            <person name="Young S.K."/>
            <person name="Zeng Q."/>
            <person name="Gargeya S."/>
            <person name="Fitzgerald M."/>
            <person name="Haas B."/>
            <person name="Abouelleil A."/>
            <person name="Alvarado L."/>
            <person name="Arachchi H.M."/>
            <person name="Berlin A."/>
            <person name="Brown A."/>
            <person name="Chapman S.B."/>
            <person name="Chen Z."/>
            <person name="Dunbar C."/>
            <person name="Freedman E."/>
            <person name="Gearin G."/>
            <person name="Goldberg J."/>
            <person name="Griggs A."/>
            <person name="Gujja S."/>
            <person name="Heiman D."/>
            <person name="Howarth C."/>
            <person name="Larson L."/>
            <person name="Lui A."/>
            <person name="MacDonald P.J.P."/>
            <person name="Montmayeur A."/>
            <person name="Murphy C."/>
            <person name="Neiman D."/>
            <person name="Pearson M."/>
            <person name="Priest M."/>
            <person name="Roberts A."/>
            <person name="Saif S."/>
            <person name="Shea T."/>
            <person name="Shenoy N."/>
            <person name="Sisk P."/>
            <person name="Stolte C."/>
            <person name="Sykes S."/>
            <person name="Wortman J."/>
            <person name="Nusbaum C."/>
            <person name="Birren B."/>
        </authorList>
    </citation>
    <scope>NUCLEOTIDE SEQUENCE [LARGE SCALE GENOMIC DNA]</scope>
    <source>
        <strain evidence="3 4">ATCC 29453</strain>
    </source>
</reference>
<dbReference type="CDD" id="cd00118">
    <property type="entry name" value="LysM"/>
    <property type="match status" value="1"/>
</dbReference>
<dbReference type="AlphaFoldDB" id="V9HB45"/>
<sequence>MNKSIMTMLCVAGIAISAPVFAKGLQVKPNAPKRYVVKQGDTLWGISGKYLYRPYQWPSLWNVNRAKIRNPHWIYPGQVLYLTYVNGRPVLRVGKGASGRKSGFIKLHPQVRDLGSGYGIQTLDVDFYRLFMKHPQFVSANELTHAPRVVAGADGRNIYTNGDRIYADGIIEPGEYLSFRVVQDLKDPITGKSLGKLVEFSGELTTLSNDNTALAERNNSTALNGYSAKQRAKMEAKLAGDEYYVKLDSEKKPTAVRTAVPLQVKTAASEIMRGDYIIRKPDVITQFNAMPHTPDSPVEARIVSVMDGVSETGVGQSVILNKGLADGVDEGTVLSVYKGNRLVQTEWNNPDKKATKILSLPTEEVGLVMVYRTSEHASSAIVLESKSNVSTEDVLREPGQDLETFDDANFQKDGMIDTLKKSK</sequence>
<keyword evidence="4" id="KW-1185">Reference proteome</keyword>
<protein>
    <recommendedName>
        <fullName evidence="2">LysM domain-containing protein</fullName>
    </recommendedName>
</protein>
<reference evidence="3 4" key="1">
    <citation type="submission" date="2010-03" db="EMBL/GenBank/DDBJ databases">
        <authorList>
            <consortium name="The Broad Institute Genome Sequencing Platform"/>
            <person name="Ward D."/>
            <person name="Earl A."/>
            <person name="Feldgarden M."/>
            <person name="Gevers D."/>
            <person name="Young S."/>
            <person name="Zeng Q."/>
            <person name="Koehrsen M."/>
            <person name="Alvarado L."/>
            <person name="Berlin A.M."/>
            <person name="Borenstein D."/>
            <person name="Chapman S.B."/>
            <person name="Chen Z."/>
            <person name="Engels R."/>
            <person name="Freedman E."/>
            <person name="Gellesch M."/>
            <person name="Goldberg J."/>
            <person name="Griggs A."/>
            <person name="Gujja S."/>
            <person name="Heilman E.R."/>
            <person name="Heiman D.I."/>
            <person name="Hepburn T.A."/>
            <person name="Howarth C."/>
            <person name="Jen D."/>
            <person name="Larson L."/>
            <person name="Mehta T."/>
            <person name="Park D."/>
            <person name="Pearson M."/>
            <person name="Richards J."/>
            <person name="Roberts A."/>
            <person name="Saif S."/>
            <person name="Shea T.D."/>
            <person name="Shenoy N."/>
            <person name="Sisk P."/>
            <person name="Stolte C."/>
            <person name="Sykes S.N."/>
            <person name="Walk T."/>
            <person name="White J."/>
            <person name="Yandava C."/>
            <person name="Izard J."/>
            <person name="Baranova O.V."/>
            <person name="Blanton J.M."/>
            <person name="Tanner A.C."/>
            <person name="Dewhirst F."/>
            <person name="Haas B."/>
            <person name="Nusbaum C."/>
            <person name="Birren B."/>
        </authorList>
    </citation>
    <scope>NUCLEOTIDE SEQUENCE [LARGE SCALE GENOMIC DNA]</scope>
    <source>
        <strain evidence="3 4">ATCC 29453</strain>
    </source>
</reference>
<feature type="chain" id="PRO_5030178933" description="LysM domain-containing protein" evidence="1">
    <location>
        <begin position="23"/>
        <end position="423"/>
    </location>
</feature>
<dbReference type="eggNOG" id="COG1652">
    <property type="taxonomic scope" value="Bacteria"/>
</dbReference>
<dbReference type="SMART" id="SM00257">
    <property type="entry name" value="LysM"/>
    <property type="match status" value="1"/>
</dbReference>
<dbReference type="InterPro" id="IPR018392">
    <property type="entry name" value="LysM"/>
</dbReference>
<feature type="signal peptide" evidence="1">
    <location>
        <begin position="1"/>
        <end position="22"/>
    </location>
</feature>
<keyword evidence="1" id="KW-0732">Signal</keyword>
<accession>V9HB45</accession>
<gene>
    <name evidence="3" type="ORF">HMPREF9021_01799</name>
</gene>
<evidence type="ECO:0000259" key="2">
    <source>
        <dbReference type="PROSITE" id="PS51782"/>
    </source>
</evidence>
<dbReference type="PROSITE" id="PS51782">
    <property type="entry name" value="LYSM"/>
    <property type="match status" value="1"/>
</dbReference>
<dbReference type="PANTHER" id="PTHR34700:SF4">
    <property type="entry name" value="PHAGE-LIKE ELEMENT PBSX PROTEIN XKDP"/>
    <property type="match status" value="1"/>
</dbReference>
<dbReference type="InterPro" id="IPR052196">
    <property type="entry name" value="Bact_Kbp"/>
</dbReference>
<evidence type="ECO:0000313" key="4">
    <source>
        <dbReference type="Proteomes" id="UP000017813"/>
    </source>
</evidence>
<dbReference type="KEGG" id="smur:BWP33_12115"/>
<dbReference type="OrthoDB" id="9765158at2"/>
<dbReference type="Gene3D" id="3.10.350.10">
    <property type="entry name" value="LysM domain"/>
    <property type="match status" value="1"/>
</dbReference>
<dbReference type="PANTHER" id="PTHR34700">
    <property type="entry name" value="POTASSIUM BINDING PROTEIN KBP"/>
    <property type="match status" value="1"/>
</dbReference>
<evidence type="ECO:0000256" key="1">
    <source>
        <dbReference type="SAM" id="SignalP"/>
    </source>
</evidence>
<comment type="caution">
    <text evidence="3">The sequence shown here is derived from an EMBL/GenBank/DDBJ whole genome shotgun (WGS) entry which is preliminary data.</text>
</comment>
<dbReference type="SUPFAM" id="SSF54106">
    <property type="entry name" value="LysM domain"/>
    <property type="match status" value="1"/>
</dbReference>
<dbReference type="EMBL" id="ADCY02000053">
    <property type="protein sequence ID" value="EFG30302.2"/>
    <property type="molecule type" value="Genomic_DNA"/>
</dbReference>
<name>V9HB45_9NEIS</name>
<dbReference type="InterPro" id="IPR036779">
    <property type="entry name" value="LysM_dom_sf"/>
</dbReference>
<feature type="domain" description="LysM" evidence="2">
    <location>
        <begin position="33"/>
        <end position="82"/>
    </location>
</feature>
<evidence type="ECO:0000313" key="3">
    <source>
        <dbReference type="EMBL" id="EFG30302.2"/>
    </source>
</evidence>
<organism evidence="3 4">
    <name type="scientific">Simonsiella muelleri ATCC 29453</name>
    <dbReference type="NCBI Taxonomy" id="641147"/>
    <lineage>
        <taxon>Bacteria</taxon>
        <taxon>Pseudomonadati</taxon>
        <taxon>Pseudomonadota</taxon>
        <taxon>Betaproteobacteria</taxon>
        <taxon>Neisseriales</taxon>
        <taxon>Neisseriaceae</taxon>
        <taxon>Simonsiella</taxon>
    </lineage>
</organism>
<dbReference type="HOGENOM" id="CLU_050533_0_0_4"/>
<dbReference type="Pfam" id="PF01476">
    <property type="entry name" value="LysM"/>
    <property type="match status" value="1"/>
</dbReference>
<dbReference type="Proteomes" id="UP000017813">
    <property type="component" value="Unassembled WGS sequence"/>
</dbReference>
<proteinExistence type="predicted"/>